<protein>
    <submittedName>
        <fullName evidence="6">GntR family transcriptional regulator</fullName>
    </submittedName>
    <submittedName>
        <fullName evidence="7">Predicted regulator for deoxynucleoside utilization, GntR family</fullName>
    </submittedName>
</protein>
<dbReference type="Proteomes" id="UP000255140">
    <property type="component" value="Unassembled WGS sequence"/>
</dbReference>
<dbReference type="KEGG" id="sage:EN72_10840"/>
<feature type="domain" description="HTH gntR-type" evidence="4">
    <location>
        <begin position="12"/>
        <end position="80"/>
    </location>
</feature>
<dbReference type="PRINTS" id="PR00035">
    <property type="entry name" value="HTHGNTR"/>
</dbReference>
<organism evidence="6 10">
    <name type="scientific">Streptococcus agalactiae</name>
    <dbReference type="NCBI Taxonomy" id="1311"/>
    <lineage>
        <taxon>Bacteria</taxon>
        <taxon>Bacillati</taxon>
        <taxon>Bacillota</taxon>
        <taxon>Bacilli</taxon>
        <taxon>Lactobacillales</taxon>
        <taxon>Streptococcaceae</taxon>
        <taxon>Streptococcus</taxon>
    </lineage>
</organism>
<dbReference type="Pfam" id="PF00392">
    <property type="entry name" value="GntR"/>
    <property type="match status" value="1"/>
</dbReference>
<evidence type="ECO:0000256" key="1">
    <source>
        <dbReference type="ARBA" id="ARBA00023015"/>
    </source>
</evidence>
<dbReference type="PANTHER" id="PTHR44846:SF1">
    <property type="entry name" value="MANNOSYL-D-GLYCERATE TRANSPORT_METABOLISM SYSTEM REPRESSOR MNGR-RELATED"/>
    <property type="match status" value="1"/>
</dbReference>
<evidence type="ECO:0000313" key="10">
    <source>
        <dbReference type="Proteomes" id="UP000256718"/>
    </source>
</evidence>
<dbReference type="CDD" id="cd07377">
    <property type="entry name" value="WHTH_GntR"/>
    <property type="match status" value="1"/>
</dbReference>
<evidence type="ECO:0000313" key="7">
    <source>
        <dbReference type="EMBL" id="SUN27562.1"/>
    </source>
</evidence>
<dbReference type="EMBL" id="MAWT01000007">
    <property type="protein sequence ID" value="OCM72349.1"/>
    <property type="molecule type" value="Genomic_DNA"/>
</dbReference>
<accession>A0A0E1EK84</accession>
<reference evidence="5 8" key="1">
    <citation type="journal article" date="2016" name="Sci. Rep.">
        <title>Serotype IV Streptococcus agalactiae ST-452 has arisen from large genomic recombination events between CC23 and the hypervirulent CC17 lineages.</title>
        <authorList>
            <person name="Campisi E."/>
            <person name="Rinaudo C.D."/>
            <person name="Donati C."/>
            <person name="Barucco M."/>
            <person name="Torricelli G."/>
            <person name="Edwards M.S."/>
            <person name="Baker C.J."/>
            <person name="Margarit I."/>
            <person name="Rosini R."/>
        </authorList>
    </citation>
    <scope>NUCLEOTIDE SEQUENCE [LARGE SCALE GENOMIC DNA]</scope>
    <source>
        <strain evidence="5 8">CZ-PW-140</strain>
    </source>
</reference>
<evidence type="ECO:0000313" key="8">
    <source>
        <dbReference type="Proteomes" id="UP000093122"/>
    </source>
</evidence>
<dbReference type="PANTHER" id="PTHR44846">
    <property type="entry name" value="MANNOSYL-D-GLYCERATE TRANSPORT/METABOLISM SYSTEM REPRESSOR MNGR-RELATED"/>
    <property type="match status" value="1"/>
</dbReference>
<name>A0A0E1EK84_STRAG</name>
<gene>
    <name evidence="7" type="primary">yurK</name>
    <name evidence="5" type="ORF">AX245_00365</name>
    <name evidence="6" type="ORF">C4618_08120</name>
    <name evidence="7" type="ORF">NCTC9828_00396</name>
</gene>
<dbReference type="OMA" id="INEGTFP"/>
<dbReference type="InterPro" id="IPR028978">
    <property type="entry name" value="Chorismate_lyase_/UTRA_dom_sf"/>
</dbReference>
<sequence>MPKNELNNKLNKLKHVQVYNKIFNMIQDGTYSPGMQLPSEPELAGQLNVSRATLRKSLALLQEDHLVKNIRGKGNFIRENSSNLSENGYENRQHPIKTCLTSKITEVELEFRVEVPAEAITASLKQETPVVVIADRWYHTDDGPLAYTLSFIPIELISDAEISLHDTKQLLNFIEEGIYQEGISSHSQSHLGYATSGNFSATKYTLSDHGQFILIQETIFNQEKILMCNKHYVPIEHFELSITSH</sequence>
<dbReference type="SMART" id="SM00345">
    <property type="entry name" value="HTH_GNTR"/>
    <property type="match status" value="1"/>
</dbReference>
<dbReference type="Proteomes" id="UP000256718">
    <property type="component" value="Unassembled WGS sequence"/>
</dbReference>
<dbReference type="GO" id="GO:0045892">
    <property type="term" value="P:negative regulation of DNA-templated transcription"/>
    <property type="evidence" value="ECO:0007669"/>
    <property type="project" value="TreeGrafter"/>
</dbReference>
<dbReference type="EMBL" id="UHEW01000005">
    <property type="protein sequence ID" value="SUN27562.1"/>
    <property type="molecule type" value="Genomic_DNA"/>
</dbReference>
<dbReference type="InterPro" id="IPR050679">
    <property type="entry name" value="Bact_HTH_transcr_reg"/>
</dbReference>
<reference evidence="6 10" key="2">
    <citation type="journal article" date="2018" name="Emerg. Microbes Infect.">
        <title>Phenotypic and molecular analysis of nontypeable Group B streptococci: identification of cps2a and hybrid cps2a/cps5 Group B streptococcal capsule gene clusters.</title>
        <authorList>
            <person name="Alhhazmi A."/>
            <person name="Tyrrell G.J."/>
        </authorList>
    </citation>
    <scope>NUCLEOTIDE SEQUENCE [LARGE SCALE GENOMIC DNA]</scope>
    <source>
        <strain evidence="6 10">PLGBS17</strain>
    </source>
</reference>
<keyword evidence="2" id="KW-0238">DNA-binding</keyword>
<dbReference type="InterPro" id="IPR036388">
    <property type="entry name" value="WH-like_DNA-bd_sf"/>
</dbReference>
<dbReference type="InterPro" id="IPR036390">
    <property type="entry name" value="WH_DNA-bd_sf"/>
</dbReference>
<keyword evidence="3" id="KW-0804">Transcription</keyword>
<dbReference type="Gene3D" id="1.10.10.10">
    <property type="entry name" value="Winged helix-like DNA-binding domain superfamily/Winged helix DNA-binding domain"/>
    <property type="match status" value="1"/>
</dbReference>
<keyword evidence="1" id="KW-0805">Transcription regulation</keyword>
<evidence type="ECO:0000313" key="6">
    <source>
        <dbReference type="EMBL" id="RDY80358.1"/>
    </source>
</evidence>
<dbReference type="SUPFAM" id="SSF46785">
    <property type="entry name" value="Winged helix' DNA-binding domain"/>
    <property type="match status" value="1"/>
</dbReference>
<evidence type="ECO:0000256" key="2">
    <source>
        <dbReference type="ARBA" id="ARBA00023125"/>
    </source>
</evidence>
<dbReference type="SUPFAM" id="SSF64288">
    <property type="entry name" value="Chorismate lyase-like"/>
    <property type="match status" value="1"/>
</dbReference>
<dbReference type="Proteomes" id="UP000093122">
    <property type="component" value="Unassembled WGS sequence"/>
</dbReference>
<evidence type="ECO:0000313" key="5">
    <source>
        <dbReference type="EMBL" id="OCM72349.1"/>
    </source>
</evidence>
<comment type="caution">
    <text evidence="6">The sequence shown here is derived from an EMBL/GenBank/DDBJ whole genome shotgun (WGS) entry which is preliminary data.</text>
</comment>
<evidence type="ECO:0000259" key="4">
    <source>
        <dbReference type="PROSITE" id="PS50949"/>
    </source>
</evidence>
<dbReference type="PROSITE" id="PS50949">
    <property type="entry name" value="HTH_GNTR"/>
    <property type="match status" value="1"/>
</dbReference>
<dbReference type="RefSeq" id="WP_001125582.1">
    <property type="nucleotide sequence ID" value="NZ_BCNI01000003.1"/>
</dbReference>
<dbReference type="GO" id="GO:0003677">
    <property type="term" value="F:DNA binding"/>
    <property type="evidence" value="ECO:0007669"/>
    <property type="project" value="UniProtKB-KW"/>
</dbReference>
<evidence type="ECO:0000313" key="9">
    <source>
        <dbReference type="Proteomes" id="UP000255140"/>
    </source>
</evidence>
<reference evidence="7 9" key="3">
    <citation type="submission" date="2018-06" db="EMBL/GenBank/DDBJ databases">
        <authorList>
            <consortium name="Pathogen Informatics"/>
            <person name="Doyle S."/>
        </authorList>
    </citation>
    <scope>NUCLEOTIDE SEQUENCE [LARGE SCALE GENOMIC DNA]</scope>
    <source>
        <strain evidence="7 9">NCTC9828</strain>
    </source>
</reference>
<dbReference type="AlphaFoldDB" id="A0A0E1EK84"/>
<dbReference type="GO" id="GO:0003700">
    <property type="term" value="F:DNA-binding transcription factor activity"/>
    <property type="evidence" value="ECO:0007669"/>
    <property type="project" value="InterPro"/>
</dbReference>
<proteinExistence type="predicted"/>
<evidence type="ECO:0000256" key="3">
    <source>
        <dbReference type="ARBA" id="ARBA00023163"/>
    </source>
</evidence>
<dbReference type="InterPro" id="IPR000524">
    <property type="entry name" value="Tscrpt_reg_HTH_GntR"/>
</dbReference>
<dbReference type="EMBL" id="QHGZ01000171">
    <property type="protein sequence ID" value="RDY80358.1"/>
    <property type="molecule type" value="Genomic_DNA"/>
</dbReference>